<dbReference type="InterPro" id="IPR046335">
    <property type="entry name" value="LacI/GalR-like_sensor"/>
</dbReference>
<dbReference type="InterPro" id="IPR000843">
    <property type="entry name" value="HTH_LacI"/>
</dbReference>
<keyword evidence="6" id="KW-1185">Reference proteome</keyword>
<protein>
    <recommendedName>
        <fullName evidence="4">HTH lacI-type domain-containing protein</fullName>
    </recommendedName>
</protein>
<comment type="caution">
    <text evidence="5">The sequence shown here is derived from an EMBL/GenBank/DDBJ whole genome shotgun (WGS) entry which is preliminary data.</text>
</comment>
<name>A0A4Y8PYX4_9BACL</name>
<dbReference type="SUPFAM" id="SSF53822">
    <property type="entry name" value="Periplasmic binding protein-like I"/>
    <property type="match status" value="2"/>
</dbReference>
<dbReference type="EMBL" id="MYFO01000018">
    <property type="protein sequence ID" value="TFE86555.1"/>
    <property type="molecule type" value="Genomic_DNA"/>
</dbReference>
<sequence length="661" mass="72609">MKLNIKEIAKQAGVSIATVSHVVNKTRYVSPELTEKVMKVINEAEGAPGFLLRNLKTLKSDVLLCLVENLEHVGYISILRGVQAGALRHEYKLAVISPCNKGLVHEYIRLEKPGGLMVIPDPNRAEDVWKLKGLTIPTVVIGQRLHAEGTGGVIIDYRERASQATAHLIKCGHERICWFGRPDSGSMHQQFLAGYEEALWRGGITHDPELVVAVDSLEPINKKGLDALLAGTDRPTAIVCADESITAELLKYMSVMNLKCPDDISLISLAEFAFSELLNPAITTFTHDLAEIGEQSVEKLLAKMNGVADAGKDWLAPSRITVRNSTQCIGRGPLGERSASPDTLQLSPAEIELVRAGSYSAAISFHYSGTSWARLHEKGMKDVFSELGIRILAVMDAHFDPELQNKQHEILLTMHPDLVISIPTDEQRTASSYKEIVRTGTRLVLINNVPEGFEREDYVSCVSVNERENGQSAGRLLGEYMTERQKTKAAFLVHGAPFFATRQRDLAAEQVLTDEFAGIELVAVESFYNEGQVFDTCYELIKRHPEIEGLYVSWEGPAMVVLQALRDLNREDIGVVTADLDVDVALNMAMGGPIKGLSAQRPYDQGRAVALAAANALIGKRVPSFIGVTPSRITVDNLLIGWQDILKERAPAQVVEALKKL</sequence>
<organism evidence="5 6">
    <name type="scientific">Paenibacillus athensensis</name>
    <dbReference type="NCBI Taxonomy" id="1967502"/>
    <lineage>
        <taxon>Bacteria</taxon>
        <taxon>Bacillati</taxon>
        <taxon>Bacillota</taxon>
        <taxon>Bacilli</taxon>
        <taxon>Bacillales</taxon>
        <taxon>Paenibacillaceae</taxon>
        <taxon>Paenibacillus</taxon>
    </lineage>
</organism>
<dbReference type="GO" id="GO:0003700">
    <property type="term" value="F:DNA-binding transcription factor activity"/>
    <property type="evidence" value="ECO:0007669"/>
    <property type="project" value="TreeGrafter"/>
</dbReference>
<dbReference type="PROSITE" id="PS00356">
    <property type="entry name" value="HTH_LACI_1"/>
    <property type="match status" value="1"/>
</dbReference>
<dbReference type="Pfam" id="PF13377">
    <property type="entry name" value="Peripla_BP_3"/>
    <property type="match status" value="1"/>
</dbReference>
<keyword evidence="1" id="KW-0805">Transcription regulation</keyword>
<dbReference type="SMART" id="SM00354">
    <property type="entry name" value="HTH_LACI"/>
    <property type="match status" value="1"/>
</dbReference>
<dbReference type="CDD" id="cd01392">
    <property type="entry name" value="HTH_LacI"/>
    <property type="match status" value="1"/>
</dbReference>
<dbReference type="Proteomes" id="UP000298246">
    <property type="component" value="Unassembled WGS sequence"/>
</dbReference>
<evidence type="ECO:0000256" key="1">
    <source>
        <dbReference type="ARBA" id="ARBA00023015"/>
    </source>
</evidence>
<dbReference type="GO" id="GO:0000976">
    <property type="term" value="F:transcription cis-regulatory region binding"/>
    <property type="evidence" value="ECO:0007669"/>
    <property type="project" value="TreeGrafter"/>
</dbReference>
<proteinExistence type="predicted"/>
<dbReference type="Pfam" id="PF13407">
    <property type="entry name" value="Peripla_BP_4"/>
    <property type="match status" value="1"/>
</dbReference>
<accession>A0A4Y8PYX4</accession>
<dbReference type="CDD" id="cd06316">
    <property type="entry name" value="PBP1_ABC_sugar_binding-like"/>
    <property type="match status" value="1"/>
</dbReference>
<evidence type="ECO:0000256" key="3">
    <source>
        <dbReference type="ARBA" id="ARBA00023163"/>
    </source>
</evidence>
<gene>
    <name evidence="5" type="ORF">B5M42_14425</name>
</gene>
<evidence type="ECO:0000259" key="4">
    <source>
        <dbReference type="PROSITE" id="PS50932"/>
    </source>
</evidence>
<dbReference type="CDD" id="cd06267">
    <property type="entry name" value="PBP1_LacI_sugar_binding-like"/>
    <property type="match status" value="1"/>
</dbReference>
<reference evidence="5 6" key="1">
    <citation type="submission" date="2017-03" db="EMBL/GenBank/DDBJ databases">
        <title>Isolation of Levoglucosan Utilizing Bacteria.</title>
        <authorList>
            <person name="Arya A.S."/>
        </authorList>
    </citation>
    <scope>NUCLEOTIDE SEQUENCE [LARGE SCALE GENOMIC DNA]</scope>
    <source>
        <strain evidence="5 6">MEC069</strain>
    </source>
</reference>
<dbReference type="PROSITE" id="PS50932">
    <property type="entry name" value="HTH_LACI_2"/>
    <property type="match status" value="1"/>
</dbReference>
<evidence type="ECO:0000256" key="2">
    <source>
        <dbReference type="ARBA" id="ARBA00023125"/>
    </source>
</evidence>
<evidence type="ECO:0000313" key="5">
    <source>
        <dbReference type="EMBL" id="TFE86555.1"/>
    </source>
</evidence>
<dbReference type="Gene3D" id="1.10.260.40">
    <property type="entry name" value="lambda repressor-like DNA-binding domains"/>
    <property type="match status" value="1"/>
</dbReference>
<dbReference type="OrthoDB" id="1957427at2"/>
<dbReference type="InterPro" id="IPR028082">
    <property type="entry name" value="Peripla_BP_I"/>
</dbReference>
<dbReference type="Gene3D" id="3.40.50.2300">
    <property type="match status" value="4"/>
</dbReference>
<keyword evidence="3" id="KW-0804">Transcription</keyword>
<dbReference type="AlphaFoldDB" id="A0A4Y8PYX4"/>
<dbReference type="PANTHER" id="PTHR30146">
    <property type="entry name" value="LACI-RELATED TRANSCRIPTIONAL REPRESSOR"/>
    <property type="match status" value="1"/>
</dbReference>
<dbReference type="RefSeq" id="WP_134754001.1">
    <property type="nucleotide sequence ID" value="NZ_MYFO02000009.1"/>
</dbReference>
<dbReference type="SUPFAM" id="SSF47413">
    <property type="entry name" value="lambda repressor-like DNA-binding domains"/>
    <property type="match status" value="1"/>
</dbReference>
<evidence type="ECO:0000313" key="6">
    <source>
        <dbReference type="Proteomes" id="UP000298246"/>
    </source>
</evidence>
<keyword evidence="2" id="KW-0238">DNA-binding</keyword>
<dbReference type="PANTHER" id="PTHR30146:SF109">
    <property type="entry name" value="HTH-TYPE TRANSCRIPTIONAL REGULATOR GALS"/>
    <property type="match status" value="1"/>
</dbReference>
<feature type="domain" description="HTH lacI-type" evidence="4">
    <location>
        <begin position="3"/>
        <end position="57"/>
    </location>
</feature>
<dbReference type="InterPro" id="IPR025997">
    <property type="entry name" value="SBP_2_dom"/>
</dbReference>
<dbReference type="InterPro" id="IPR010982">
    <property type="entry name" value="Lambda_DNA-bd_dom_sf"/>
</dbReference>
<dbReference type="Pfam" id="PF00356">
    <property type="entry name" value="LacI"/>
    <property type="match status" value="1"/>
</dbReference>